<gene>
    <name evidence="1" type="ORF">B4082_3213</name>
</gene>
<dbReference type="RefSeq" id="WP_063223239.1">
    <property type="nucleotide sequence ID" value="NZ_LJKA01000047.1"/>
</dbReference>
<reference evidence="1 2" key="1">
    <citation type="submission" date="2015-09" db="EMBL/GenBank/DDBJ databases">
        <title>Bacillus cereus food isolates.</title>
        <authorList>
            <person name="Boekhorst J."/>
        </authorList>
    </citation>
    <scope>NUCLEOTIDE SEQUENCE [LARGE SCALE GENOMIC DNA]</scope>
    <source>
        <strain evidence="1 2">B4082</strain>
    </source>
</reference>
<accession>A0A161QQT7</accession>
<dbReference type="Proteomes" id="UP000076501">
    <property type="component" value="Unassembled WGS sequence"/>
</dbReference>
<proteinExistence type="predicted"/>
<dbReference type="AlphaFoldDB" id="A0A161QQT7"/>
<evidence type="ECO:0000313" key="2">
    <source>
        <dbReference type="Proteomes" id="UP000076501"/>
    </source>
</evidence>
<name>A0A161QQT7_BACCE</name>
<sequence length="227" mass="25872">MSILKTLHRKAGSYYLFEDIVELKNTIQYTINFTWPGTYNFSFMSQVPIGSDGMLPYKYFIVRVNGIERFRARGPYAWEAREIFVGAGPQTIEFTTIGYGSSDRAYVSQAYYHSFGEVPNIAMIEQTKMPKSLDSLKTYNVMHGYPRFQSAGNKGCEVEFTLLFRDMKYWRDFMREIYRTHIITGDYGTYGGIIPPNEVDTIRKGTLVIAKCKLISTAQAGVGVDGI</sequence>
<evidence type="ECO:0000313" key="1">
    <source>
        <dbReference type="EMBL" id="KZD33145.1"/>
    </source>
</evidence>
<protein>
    <submittedName>
        <fullName evidence="1">Uncharacterized protein</fullName>
    </submittedName>
</protein>
<organism evidence="1 2">
    <name type="scientific">Bacillus cereus</name>
    <dbReference type="NCBI Taxonomy" id="1396"/>
    <lineage>
        <taxon>Bacteria</taxon>
        <taxon>Bacillati</taxon>
        <taxon>Bacillota</taxon>
        <taxon>Bacilli</taxon>
        <taxon>Bacillales</taxon>
        <taxon>Bacillaceae</taxon>
        <taxon>Bacillus</taxon>
        <taxon>Bacillus cereus group</taxon>
    </lineage>
</organism>
<dbReference type="EMBL" id="LJKA01000047">
    <property type="protein sequence ID" value="KZD33145.1"/>
    <property type="molecule type" value="Genomic_DNA"/>
</dbReference>
<comment type="caution">
    <text evidence="1">The sequence shown here is derived from an EMBL/GenBank/DDBJ whole genome shotgun (WGS) entry which is preliminary data.</text>
</comment>
<dbReference type="PATRIC" id="fig|1396.539.peg.2183"/>